<accession>A0A7C9HPD3</accession>
<evidence type="ECO:0000313" key="4">
    <source>
        <dbReference type="Proteomes" id="UP000483286"/>
    </source>
</evidence>
<evidence type="ECO:0000313" key="3">
    <source>
        <dbReference type="EMBL" id="MVN85394.1"/>
    </source>
</evidence>
<dbReference type="PANTHER" id="PTHR45138">
    <property type="entry name" value="REGULATORY COMPONENTS OF SENSORY TRANSDUCTION SYSTEM"/>
    <property type="match status" value="1"/>
</dbReference>
<dbReference type="SUPFAM" id="SSF55073">
    <property type="entry name" value="Nucleotide cyclase"/>
    <property type="match status" value="1"/>
</dbReference>
<dbReference type="Gene3D" id="3.30.450.40">
    <property type="match status" value="1"/>
</dbReference>
<dbReference type="RefSeq" id="WP_157457397.1">
    <property type="nucleotide sequence ID" value="NZ_WQLB01000001.1"/>
</dbReference>
<dbReference type="GO" id="GO:0043709">
    <property type="term" value="P:cell adhesion involved in single-species biofilm formation"/>
    <property type="evidence" value="ECO:0007669"/>
    <property type="project" value="TreeGrafter"/>
</dbReference>
<dbReference type="CDD" id="cd19410">
    <property type="entry name" value="HK9-like_sensor"/>
    <property type="match status" value="1"/>
</dbReference>
<sequence>MRLRRLLFVYQIPLWACLLLAFACVLGALDARVKATAQASQTRAQLEGINTLLLHTLDMETGVRGYVVAGDPVFLEPYREAVAALPGDFAALRQLFADPSLGVTVQANRTASLARIEALVTRWQQDVGAPEIEARQRSAAAAQALVKSQRGKRLLDTVRREVAALNASQTDSLRRYEAEAVRQLRTLRWTLYSSAGLLLLLSFISTLAGANVLVRHLQALTGGAQRVTSGAEQITVPERGPAELRTLARTFNDMGGRLHAARQAAEAGAAQLTGRNDWMRRLGDLSDALQAARSLDEGARILERALPALLPGTRGTLSHHNASRNLLVPVMTWGAEVAAPMPSDHCWALRRGEMQTPEAREFSPGCPVAGGQYVCLPLFSHGETLGLLRVDSLDGQALSAETRQLLPGVARQVALALASLRLQDRLLQQSIRDPLTGLFNRRQLEDQLSHHVALAQSGGQPLSLLALDIDHFKRLNDTFGHEAGDAALVRVSAVLRDHAPVGSTPARPGGEEFALLLPETDLGGAEALAERVRAAVAALNLSHAGINLGQVTVSLGVAELAPGQATPAHLTGAADQALYAAKRSGRNRVMSAAAALATPA</sequence>
<dbReference type="InterPro" id="IPR029787">
    <property type="entry name" value="Nucleotide_cyclase"/>
</dbReference>
<dbReference type="InterPro" id="IPR043128">
    <property type="entry name" value="Rev_trsase/Diguanyl_cyclase"/>
</dbReference>
<dbReference type="InterPro" id="IPR000160">
    <property type="entry name" value="GGDEF_dom"/>
</dbReference>
<dbReference type="GO" id="GO:0007165">
    <property type="term" value="P:signal transduction"/>
    <property type="evidence" value="ECO:0007669"/>
    <property type="project" value="InterPro"/>
</dbReference>
<dbReference type="InterPro" id="IPR003018">
    <property type="entry name" value="GAF"/>
</dbReference>
<dbReference type="AlphaFoldDB" id="A0A7C9HPD3"/>
<name>A0A7C9HPD3_9DEIO</name>
<keyword evidence="4" id="KW-1185">Reference proteome</keyword>
<dbReference type="SMART" id="SM00304">
    <property type="entry name" value="HAMP"/>
    <property type="match status" value="1"/>
</dbReference>
<comment type="caution">
    <text evidence="3">The sequence shown here is derived from an EMBL/GenBank/DDBJ whole genome shotgun (WGS) entry which is preliminary data.</text>
</comment>
<dbReference type="SUPFAM" id="SSF55781">
    <property type="entry name" value="GAF domain-like"/>
    <property type="match status" value="1"/>
</dbReference>
<organism evidence="3 4">
    <name type="scientific">Deinococcus arboris</name>
    <dbReference type="NCBI Taxonomy" id="2682977"/>
    <lineage>
        <taxon>Bacteria</taxon>
        <taxon>Thermotogati</taxon>
        <taxon>Deinococcota</taxon>
        <taxon>Deinococci</taxon>
        <taxon>Deinococcales</taxon>
        <taxon>Deinococcaceae</taxon>
        <taxon>Deinococcus</taxon>
    </lineage>
</organism>
<dbReference type="Gene3D" id="6.10.340.10">
    <property type="match status" value="1"/>
</dbReference>
<gene>
    <name evidence="3" type="ORF">GO986_01255</name>
</gene>
<dbReference type="EMBL" id="WQLB01000001">
    <property type="protein sequence ID" value="MVN85394.1"/>
    <property type="molecule type" value="Genomic_DNA"/>
</dbReference>
<dbReference type="InterPro" id="IPR003660">
    <property type="entry name" value="HAMP_dom"/>
</dbReference>
<dbReference type="Pfam" id="PF01590">
    <property type="entry name" value="GAF"/>
    <property type="match status" value="1"/>
</dbReference>
<dbReference type="GO" id="GO:0005886">
    <property type="term" value="C:plasma membrane"/>
    <property type="evidence" value="ECO:0007669"/>
    <property type="project" value="TreeGrafter"/>
</dbReference>
<dbReference type="Pfam" id="PF05227">
    <property type="entry name" value="CHASE3"/>
    <property type="match status" value="1"/>
</dbReference>
<feature type="domain" description="GGDEF" evidence="2">
    <location>
        <begin position="460"/>
        <end position="594"/>
    </location>
</feature>
<dbReference type="PROSITE" id="PS51257">
    <property type="entry name" value="PROKAR_LIPOPROTEIN"/>
    <property type="match status" value="1"/>
</dbReference>
<dbReference type="Pfam" id="PF00672">
    <property type="entry name" value="HAMP"/>
    <property type="match status" value="1"/>
</dbReference>
<dbReference type="Gene3D" id="3.30.70.270">
    <property type="match status" value="1"/>
</dbReference>
<dbReference type="CDD" id="cd01949">
    <property type="entry name" value="GGDEF"/>
    <property type="match status" value="1"/>
</dbReference>
<dbReference type="PANTHER" id="PTHR45138:SF9">
    <property type="entry name" value="DIGUANYLATE CYCLASE DGCM-RELATED"/>
    <property type="match status" value="1"/>
</dbReference>
<dbReference type="Pfam" id="PF00990">
    <property type="entry name" value="GGDEF"/>
    <property type="match status" value="1"/>
</dbReference>
<dbReference type="GO" id="GO:1902201">
    <property type="term" value="P:negative regulation of bacterial-type flagellum-dependent cell motility"/>
    <property type="evidence" value="ECO:0007669"/>
    <property type="project" value="TreeGrafter"/>
</dbReference>
<evidence type="ECO:0000259" key="1">
    <source>
        <dbReference type="PROSITE" id="PS50885"/>
    </source>
</evidence>
<dbReference type="InterPro" id="IPR029016">
    <property type="entry name" value="GAF-like_dom_sf"/>
</dbReference>
<dbReference type="GO" id="GO:0052621">
    <property type="term" value="F:diguanylate cyclase activity"/>
    <property type="evidence" value="ECO:0007669"/>
    <property type="project" value="TreeGrafter"/>
</dbReference>
<dbReference type="InterPro" id="IPR050469">
    <property type="entry name" value="Diguanylate_Cyclase"/>
</dbReference>
<protein>
    <submittedName>
        <fullName evidence="3">Diguanylate cyclase</fullName>
    </submittedName>
</protein>
<dbReference type="PROSITE" id="PS50887">
    <property type="entry name" value="GGDEF"/>
    <property type="match status" value="1"/>
</dbReference>
<dbReference type="Proteomes" id="UP000483286">
    <property type="component" value="Unassembled WGS sequence"/>
</dbReference>
<dbReference type="PROSITE" id="PS50885">
    <property type="entry name" value="HAMP"/>
    <property type="match status" value="1"/>
</dbReference>
<proteinExistence type="predicted"/>
<dbReference type="CDD" id="cd06225">
    <property type="entry name" value="HAMP"/>
    <property type="match status" value="1"/>
</dbReference>
<dbReference type="SMART" id="SM00267">
    <property type="entry name" value="GGDEF"/>
    <property type="match status" value="1"/>
</dbReference>
<dbReference type="NCBIfam" id="TIGR00254">
    <property type="entry name" value="GGDEF"/>
    <property type="match status" value="1"/>
</dbReference>
<dbReference type="InterPro" id="IPR007891">
    <property type="entry name" value="CHASE3"/>
</dbReference>
<reference evidence="3 4" key="1">
    <citation type="submission" date="2019-12" db="EMBL/GenBank/DDBJ databases">
        <title>Deinococcus sp. HMF7620 Genome sequencing and assembly.</title>
        <authorList>
            <person name="Kang H."/>
            <person name="Kim H."/>
            <person name="Joh K."/>
        </authorList>
    </citation>
    <scope>NUCLEOTIDE SEQUENCE [LARGE SCALE GENOMIC DNA]</scope>
    <source>
        <strain evidence="3 4">HMF7620</strain>
    </source>
</reference>
<feature type="domain" description="HAMP" evidence="1">
    <location>
        <begin position="211"/>
        <end position="263"/>
    </location>
</feature>
<evidence type="ECO:0000259" key="2">
    <source>
        <dbReference type="PROSITE" id="PS50887"/>
    </source>
</evidence>
<dbReference type="FunFam" id="3.30.70.270:FF:000001">
    <property type="entry name" value="Diguanylate cyclase domain protein"/>
    <property type="match status" value="1"/>
</dbReference>